<evidence type="ECO:0000259" key="8">
    <source>
        <dbReference type="Pfam" id="PF00324"/>
    </source>
</evidence>
<feature type="transmembrane region" description="Helical" evidence="7">
    <location>
        <begin position="245"/>
        <end position="269"/>
    </location>
</feature>
<feature type="transmembrane region" description="Helical" evidence="7">
    <location>
        <begin position="380"/>
        <end position="399"/>
    </location>
</feature>
<keyword evidence="6 7" id="KW-0472">Membrane</keyword>
<comment type="similarity">
    <text evidence="2">Belongs to the SLC12A transporter family.</text>
</comment>
<feature type="transmembrane region" description="Helical" evidence="7">
    <location>
        <begin position="161"/>
        <end position="179"/>
    </location>
</feature>
<keyword evidence="5 7" id="KW-1133">Transmembrane helix</keyword>
<keyword evidence="10" id="KW-1185">Reference proteome</keyword>
<sequence>MNKQKFGTAPVFFTAISTILGAIMFLRFGFAVGMVGLAGTIGIILIGHAVTIPTAMAIAEIATNQKVEGGGEYYIISRSFGLVIGSTIGIALYFSQAISVAFYIMAFTEAFKPLLEWVRETYRLLPWMEQLLSYPQTIGIPALLLLTLLILTKGADLGVKVLYFVVATLALALLAFFVGTTDYARTHPVEFFASYGNEATTPEISTPLRDPGVTLEEAFYPGGEEVMRAAPPPAPAPAAPVIPELSFFTVFAIIFPAFTGMTAGVGLSGDLRDPGRSIPRGTLAATIGGMIVYLFMAWKLADSAPPEALADTSNLIMADIAWQGWWIIPLGLAAATISSALGSILVAPRTLQAIAADNIFPTASINHFLARGKGKRNEPYNASLITVVLAGFFILLGALDSVAEIISMFFMVTYGSLCLISFLNHFAADPSYRPTFRSKWYVSLFGAIACFGLMFFMNSTYAAAAVVLIGLLYLYISYSNPDKRSLALIFQGVIFQISRRIQIFLQKAEKEEKKSWRPSVIAVSDATFTRLGAFDLLRWLSQKYGFGTYLHYINGYLSHETSEAAAVTKQRIIRMAEATDSRIYVDTIVSPSYTSAIAQIIQFPGIAGTENNLLLLEYSKRGGEGLDDIIDNFKLIKSVDFNIGILGLSERGFGLKRTIHIWITRAHLESSNLMILLAYVMTGHSDWKNAEIKLFAVFEESKLAAEQQRLYDLIETGKLPISRNNIEVLCRLDNTDSRSVIASKSGEADLVILGFRDEALKRMKEDLFAGYDEIGNVLFVHAAEDVQLR</sequence>
<dbReference type="Pfam" id="PF00324">
    <property type="entry name" value="AA_permease"/>
    <property type="match status" value="1"/>
</dbReference>
<dbReference type="InterPro" id="IPR004842">
    <property type="entry name" value="SLC12A_fam"/>
</dbReference>
<dbReference type="RefSeq" id="WP_136459579.1">
    <property type="nucleotide sequence ID" value="NZ_SRSF01000004.1"/>
</dbReference>
<feature type="transmembrane region" description="Helical" evidence="7">
    <location>
        <begin position="132"/>
        <end position="152"/>
    </location>
</feature>
<gene>
    <name evidence="9" type="ORF">E4021_11885</name>
</gene>
<feature type="transmembrane region" description="Helical" evidence="7">
    <location>
        <begin position="80"/>
        <end position="106"/>
    </location>
</feature>
<feature type="domain" description="Amino acid permease/ SLC12A" evidence="8">
    <location>
        <begin position="11"/>
        <end position="498"/>
    </location>
</feature>
<evidence type="ECO:0000256" key="6">
    <source>
        <dbReference type="ARBA" id="ARBA00023136"/>
    </source>
</evidence>
<evidence type="ECO:0000256" key="2">
    <source>
        <dbReference type="ARBA" id="ARBA00010593"/>
    </source>
</evidence>
<evidence type="ECO:0000256" key="1">
    <source>
        <dbReference type="ARBA" id="ARBA00004141"/>
    </source>
</evidence>
<accession>A0A4S4NI82</accession>
<organism evidence="9 10">
    <name type="scientific">Neolewinella litorea</name>
    <dbReference type="NCBI Taxonomy" id="2562452"/>
    <lineage>
        <taxon>Bacteria</taxon>
        <taxon>Pseudomonadati</taxon>
        <taxon>Bacteroidota</taxon>
        <taxon>Saprospiria</taxon>
        <taxon>Saprospirales</taxon>
        <taxon>Lewinellaceae</taxon>
        <taxon>Neolewinella</taxon>
    </lineage>
</organism>
<feature type="transmembrane region" description="Helical" evidence="7">
    <location>
        <begin position="462"/>
        <end position="478"/>
    </location>
</feature>
<keyword evidence="3" id="KW-0813">Transport</keyword>
<feature type="transmembrane region" description="Helical" evidence="7">
    <location>
        <begin position="12"/>
        <end position="30"/>
    </location>
</feature>
<dbReference type="Proteomes" id="UP000308528">
    <property type="component" value="Unassembled WGS sequence"/>
</dbReference>
<dbReference type="AlphaFoldDB" id="A0A4S4NI82"/>
<feature type="transmembrane region" description="Helical" evidence="7">
    <location>
        <begin position="36"/>
        <end position="59"/>
    </location>
</feature>
<dbReference type="Gene3D" id="1.20.1740.10">
    <property type="entry name" value="Amino acid/polyamine transporter I"/>
    <property type="match status" value="1"/>
</dbReference>
<evidence type="ECO:0000256" key="5">
    <source>
        <dbReference type="ARBA" id="ARBA00022989"/>
    </source>
</evidence>
<feature type="transmembrane region" description="Helical" evidence="7">
    <location>
        <begin position="320"/>
        <end position="346"/>
    </location>
</feature>
<dbReference type="PANTHER" id="PTHR11827">
    <property type="entry name" value="SOLUTE CARRIER FAMILY 12, CATION COTRANSPORTERS"/>
    <property type="match status" value="1"/>
</dbReference>
<evidence type="ECO:0000313" key="9">
    <source>
        <dbReference type="EMBL" id="THH39446.1"/>
    </source>
</evidence>
<evidence type="ECO:0000256" key="3">
    <source>
        <dbReference type="ARBA" id="ARBA00022448"/>
    </source>
</evidence>
<protein>
    <submittedName>
        <fullName evidence="9">Amino acid permease</fullName>
    </submittedName>
</protein>
<comment type="subcellular location">
    <subcellularLocation>
        <location evidence="1">Membrane</location>
        <topology evidence="1">Multi-pass membrane protein</topology>
    </subcellularLocation>
</comment>
<reference evidence="9 10" key="1">
    <citation type="submission" date="2019-04" db="EMBL/GenBank/DDBJ databases">
        <title>Lewinella litorea sp. nov., isolated from a marine sand.</title>
        <authorList>
            <person name="Yoon J.-H."/>
        </authorList>
    </citation>
    <scope>NUCLEOTIDE SEQUENCE [LARGE SCALE GENOMIC DNA]</scope>
    <source>
        <strain evidence="9 10">HSMS-39</strain>
    </source>
</reference>
<comment type="caution">
    <text evidence="9">The sequence shown here is derived from an EMBL/GenBank/DDBJ whole genome shotgun (WGS) entry which is preliminary data.</text>
</comment>
<evidence type="ECO:0000256" key="4">
    <source>
        <dbReference type="ARBA" id="ARBA00022692"/>
    </source>
</evidence>
<dbReference type="InterPro" id="IPR004841">
    <property type="entry name" value="AA-permease/SLC12A_dom"/>
</dbReference>
<dbReference type="GO" id="GO:0016020">
    <property type="term" value="C:membrane"/>
    <property type="evidence" value="ECO:0007669"/>
    <property type="project" value="UniProtKB-SubCell"/>
</dbReference>
<name>A0A4S4NI82_9BACT</name>
<evidence type="ECO:0000313" key="10">
    <source>
        <dbReference type="Proteomes" id="UP000308528"/>
    </source>
</evidence>
<dbReference type="PANTHER" id="PTHR11827:SF72">
    <property type="entry name" value="GH08340P"/>
    <property type="match status" value="1"/>
</dbReference>
<feature type="transmembrane region" description="Helical" evidence="7">
    <location>
        <begin position="405"/>
        <end position="428"/>
    </location>
</feature>
<dbReference type="FunFam" id="1.20.1740.10:FF:000013">
    <property type="entry name" value="Solute carrier family 12 member"/>
    <property type="match status" value="1"/>
</dbReference>
<evidence type="ECO:0000256" key="7">
    <source>
        <dbReference type="SAM" id="Phobius"/>
    </source>
</evidence>
<feature type="transmembrane region" description="Helical" evidence="7">
    <location>
        <begin position="281"/>
        <end position="300"/>
    </location>
</feature>
<dbReference type="EMBL" id="SRSF01000004">
    <property type="protein sequence ID" value="THH39446.1"/>
    <property type="molecule type" value="Genomic_DNA"/>
</dbReference>
<dbReference type="OrthoDB" id="3181223at2"/>
<proteinExistence type="inferred from homology"/>
<dbReference type="GO" id="GO:0015377">
    <property type="term" value="F:chloride:monoatomic cation symporter activity"/>
    <property type="evidence" value="ECO:0007669"/>
    <property type="project" value="InterPro"/>
</dbReference>
<feature type="transmembrane region" description="Helical" evidence="7">
    <location>
        <begin position="440"/>
        <end position="456"/>
    </location>
</feature>
<keyword evidence="4 7" id="KW-0812">Transmembrane</keyword>